<feature type="domain" description="GH16" evidence="6">
    <location>
        <begin position="33"/>
        <end position="304"/>
    </location>
</feature>
<evidence type="ECO:0000259" key="6">
    <source>
        <dbReference type="PROSITE" id="PS51762"/>
    </source>
</evidence>
<dbReference type="Pfam" id="PF18099">
    <property type="entry name" value="CBM_35_2"/>
    <property type="match status" value="1"/>
</dbReference>
<evidence type="ECO:0000313" key="8">
    <source>
        <dbReference type="EMBL" id="MFC3154526.1"/>
    </source>
</evidence>
<dbReference type="RefSeq" id="WP_382414816.1">
    <property type="nucleotide sequence ID" value="NZ_AP031500.1"/>
</dbReference>
<gene>
    <name evidence="8" type="ORF">ACFOEB_04860</name>
</gene>
<dbReference type="PANTHER" id="PTHR10963">
    <property type="entry name" value="GLYCOSYL HYDROLASE-RELATED"/>
    <property type="match status" value="1"/>
</dbReference>
<feature type="signal peptide" evidence="4">
    <location>
        <begin position="1"/>
        <end position="28"/>
    </location>
</feature>
<comment type="similarity">
    <text evidence="1">Belongs to the glycosyl hydrolase 16 family.</text>
</comment>
<dbReference type="CDD" id="cd04080">
    <property type="entry name" value="CBM6_cellulase-like"/>
    <property type="match status" value="1"/>
</dbReference>
<evidence type="ECO:0000256" key="2">
    <source>
        <dbReference type="ARBA" id="ARBA00022729"/>
    </source>
</evidence>
<dbReference type="EMBL" id="JBHRTL010000004">
    <property type="protein sequence ID" value="MFC3154526.1"/>
    <property type="molecule type" value="Genomic_DNA"/>
</dbReference>
<accession>A0ABV7HSP8</accession>
<dbReference type="InterPro" id="IPR013320">
    <property type="entry name" value="ConA-like_dom_sf"/>
</dbReference>
<organism evidence="8 9">
    <name type="scientific">Gilvimarinus japonicus</name>
    <dbReference type="NCBI Taxonomy" id="1796469"/>
    <lineage>
        <taxon>Bacteria</taxon>
        <taxon>Pseudomonadati</taxon>
        <taxon>Pseudomonadota</taxon>
        <taxon>Gammaproteobacteria</taxon>
        <taxon>Cellvibrionales</taxon>
        <taxon>Cellvibrionaceae</taxon>
        <taxon>Gilvimarinus</taxon>
    </lineage>
</organism>
<evidence type="ECO:0000256" key="1">
    <source>
        <dbReference type="ARBA" id="ARBA00006865"/>
    </source>
</evidence>
<evidence type="ECO:0000313" key="9">
    <source>
        <dbReference type="Proteomes" id="UP001595548"/>
    </source>
</evidence>
<dbReference type="Pfam" id="PF26113">
    <property type="entry name" value="GH16_XgeA"/>
    <property type="match status" value="1"/>
</dbReference>
<name>A0ABV7HSP8_9GAMM</name>
<dbReference type="PROSITE" id="PS51762">
    <property type="entry name" value="GH16_2"/>
    <property type="match status" value="1"/>
</dbReference>
<reference evidence="9" key="1">
    <citation type="journal article" date="2019" name="Int. J. Syst. Evol. Microbiol.">
        <title>The Global Catalogue of Microorganisms (GCM) 10K type strain sequencing project: providing services to taxonomists for standard genome sequencing and annotation.</title>
        <authorList>
            <consortium name="The Broad Institute Genomics Platform"/>
            <consortium name="The Broad Institute Genome Sequencing Center for Infectious Disease"/>
            <person name="Wu L."/>
            <person name="Ma J."/>
        </authorList>
    </citation>
    <scope>NUCLEOTIDE SEQUENCE [LARGE SCALE GENOMIC DNA]</scope>
    <source>
        <strain evidence="9">KCTC 52141</strain>
    </source>
</reference>
<evidence type="ECO:0000256" key="4">
    <source>
        <dbReference type="SAM" id="SignalP"/>
    </source>
</evidence>
<proteinExistence type="inferred from homology"/>
<dbReference type="SUPFAM" id="SSF49899">
    <property type="entry name" value="Concanavalin A-like lectins/glucanases"/>
    <property type="match status" value="1"/>
</dbReference>
<evidence type="ECO:0000259" key="5">
    <source>
        <dbReference type="PROSITE" id="PS51175"/>
    </source>
</evidence>
<feature type="domain" description="CBM56" evidence="7">
    <location>
        <begin position="662"/>
        <end position="754"/>
    </location>
</feature>
<dbReference type="SMART" id="SM00606">
    <property type="entry name" value="CBD_IV"/>
    <property type="match status" value="1"/>
</dbReference>
<dbReference type="SUPFAM" id="SSF49785">
    <property type="entry name" value="Galactose-binding domain-like"/>
    <property type="match status" value="2"/>
</dbReference>
<feature type="region of interest" description="Disordered" evidence="3">
    <location>
        <begin position="492"/>
        <end position="513"/>
    </location>
</feature>
<dbReference type="PROSITE" id="PS52005">
    <property type="entry name" value="CBM56"/>
    <property type="match status" value="1"/>
</dbReference>
<comment type="caution">
    <text evidence="8">The sequence shown here is derived from an EMBL/GenBank/DDBJ whole genome shotgun (WGS) entry which is preliminary data.</text>
</comment>
<dbReference type="Pfam" id="PF22184">
    <property type="entry name" value="CBM_56"/>
    <property type="match status" value="1"/>
</dbReference>
<dbReference type="Proteomes" id="UP001595548">
    <property type="component" value="Unassembled WGS sequence"/>
</dbReference>
<dbReference type="InterPro" id="IPR005084">
    <property type="entry name" value="CBM6"/>
</dbReference>
<keyword evidence="2 4" id="KW-0732">Signal</keyword>
<dbReference type="PROSITE" id="PS51175">
    <property type="entry name" value="CBM6"/>
    <property type="match status" value="1"/>
</dbReference>
<dbReference type="Gene3D" id="2.60.120.200">
    <property type="match status" value="1"/>
</dbReference>
<sequence>MSDSSKRPGRLVAFTAVACLGFAAQAQAQVGPLLWEDNFNTLNTDHWNVIEGDGCPGLCGWGNQELEYYQDDNVSIEPVPGESGNSAIVLEARNQSVENRAFTSGKLDSKNGVSVKYGMIETRIRVPNLDTGLWPAFWLLGTSTSPWPAKGEIDMMEMGHKQSYIDAEFSGANINHFVGSNAIFYADAACVPANPTCAASTAFETDNAYLASTSLADRFVTYRLYWTDQSLRFSVVDNGTEYDMYDSPIPVNEESSEFRQPFYLLMNLAVGGNFTDALQNSQVTAPLPAKMYIDYVRVYEYNGLGEVTLGNPSEPETGTFGVFSDRTDTSRSLASGETSDIYIWSTNSLVGGNAQPFEGSEVISWDYTAPGQWFGGGVQSRQPLDMSNFVDGDLSFRIKVPANVGFRVGITDTYTNEHYIDFPAGEEKYGLVRNGGWSQVTIPVEELTGELIALQSVSYPFAILSTATTPASNVAIAIDDIVWLGGGDANTGGGNDDDNDGVDNGTDQCPGTASGAQVNALGCATTDAQIEAEDYSNFMDADVGNNGGAYRTDDVDIEATTDNGGGFNVGWTTPGEWLEYDTNLAPGTYQVSARVASLNGGGQFTLSEGGESVSANIAATGGWQVWQTIDLGELQINADASLRLDVQTGGFNLNWLRLEQTSGDGGDDTTPPAGPYGVEQTSADTLAFYVQSSSWADIHYSVNGGGQQNVRMTQASGENTYPVSGLSAGDTLSYSFTYWDAAGNMAVDTATQTVIVQ</sequence>
<dbReference type="InterPro" id="IPR008979">
    <property type="entry name" value="Galactose-bd-like_sf"/>
</dbReference>
<feature type="chain" id="PRO_5045219540" evidence="4">
    <location>
        <begin position="29"/>
        <end position="757"/>
    </location>
</feature>
<dbReference type="PANTHER" id="PTHR10963:SF55">
    <property type="entry name" value="GLYCOSIDE HYDROLASE FAMILY 16 PROTEIN"/>
    <property type="match status" value="1"/>
</dbReference>
<protein>
    <submittedName>
        <fullName evidence="8">Carbohydrate-binding domain-containing protein</fullName>
    </submittedName>
</protein>
<dbReference type="InterPro" id="IPR050546">
    <property type="entry name" value="Glycosyl_Hydrlase_16"/>
</dbReference>
<dbReference type="InterPro" id="IPR041342">
    <property type="entry name" value="CBM35"/>
</dbReference>
<dbReference type="InterPro" id="IPR006584">
    <property type="entry name" value="Cellulose-bd_IV"/>
</dbReference>
<dbReference type="CDD" id="cd08023">
    <property type="entry name" value="GH16_laminarinase_like"/>
    <property type="match status" value="1"/>
</dbReference>
<dbReference type="InterPro" id="IPR047569">
    <property type="entry name" value="CBM56"/>
</dbReference>
<keyword evidence="9" id="KW-1185">Reference proteome</keyword>
<evidence type="ECO:0000256" key="3">
    <source>
        <dbReference type="SAM" id="MobiDB-lite"/>
    </source>
</evidence>
<feature type="domain" description="CBM6" evidence="5">
    <location>
        <begin position="528"/>
        <end position="659"/>
    </location>
</feature>
<dbReference type="InterPro" id="IPR000757">
    <property type="entry name" value="Beta-glucanase-like"/>
</dbReference>
<evidence type="ECO:0000259" key="7">
    <source>
        <dbReference type="PROSITE" id="PS52005"/>
    </source>
</evidence>
<dbReference type="Gene3D" id="2.60.120.260">
    <property type="entry name" value="Galactose-binding domain-like"/>
    <property type="match status" value="1"/>
</dbReference>